<proteinExistence type="predicted"/>
<dbReference type="InterPro" id="IPR006675">
    <property type="entry name" value="HDIG_dom"/>
</dbReference>
<keyword evidence="2" id="KW-0812">Transmembrane</keyword>
<keyword evidence="2" id="KW-1133">Transmembrane helix</keyword>
<comment type="caution">
    <text evidence="4">The sequence shown here is derived from an EMBL/GenBank/DDBJ whole genome shotgun (WGS) entry which is preliminary data.</text>
</comment>
<feature type="transmembrane region" description="Helical" evidence="2">
    <location>
        <begin position="441"/>
        <end position="459"/>
    </location>
</feature>
<protein>
    <submittedName>
        <fullName evidence="4">HDIG domain-containing protein</fullName>
    </submittedName>
</protein>
<evidence type="ECO:0000256" key="1">
    <source>
        <dbReference type="SAM" id="MobiDB-lite"/>
    </source>
</evidence>
<dbReference type="SMART" id="SM00471">
    <property type="entry name" value="HDc"/>
    <property type="match status" value="1"/>
</dbReference>
<feature type="transmembrane region" description="Helical" evidence="2">
    <location>
        <begin position="304"/>
        <end position="321"/>
    </location>
</feature>
<dbReference type="Pfam" id="PF07697">
    <property type="entry name" value="7TMR-HDED"/>
    <property type="match status" value="1"/>
</dbReference>
<feature type="transmembrane region" description="Helical" evidence="2">
    <location>
        <begin position="386"/>
        <end position="403"/>
    </location>
</feature>
<feature type="domain" description="HD/PDEase" evidence="3">
    <location>
        <begin position="523"/>
        <end position="684"/>
    </location>
</feature>
<dbReference type="InterPro" id="IPR011621">
    <property type="entry name" value="Metal-dep_PHydrolase_7TM_intra"/>
</dbReference>
<accession>A0ABS2H2K8</accession>
<name>A0ABS2H2K8_9BACL</name>
<dbReference type="PANTHER" id="PTHR36442:SF1">
    <property type="entry name" value="CYCLIC-DI-AMP PHOSPHODIESTERASE PGPH"/>
    <property type="match status" value="1"/>
</dbReference>
<organism evidence="4 5">
    <name type="scientific">Paenibacillus rhizolycopersici</name>
    <dbReference type="NCBI Taxonomy" id="2780073"/>
    <lineage>
        <taxon>Bacteria</taxon>
        <taxon>Bacillati</taxon>
        <taxon>Bacillota</taxon>
        <taxon>Bacilli</taxon>
        <taxon>Bacillales</taxon>
        <taxon>Paenibacillaceae</taxon>
        <taxon>Paenibacillus</taxon>
    </lineage>
</organism>
<feature type="transmembrane region" description="Helical" evidence="2">
    <location>
        <begin position="471"/>
        <end position="494"/>
    </location>
</feature>
<dbReference type="EMBL" id="JADCNN020000003">
    <property type="protein sequence ID" value="MBM6994901.1"/>
    <property type="molecule type" value="Genomic_DNA"/>
</dbReference>
<feature type="transmembrane region" description="Helical" evidence="2">
    <location>
        <begin position="24"/>
        <end position="41"/>
    </location>
</feature>
<dbReference type="Proteomes" id="UP001516620">
    <property type="component" value="Unassembled WGS sequence"/>
</dbReference>
<feature type="transmembrane region" description="Helical" evidence="2">
    <location>
        <begin position="409"/>
        <end position="429"/>
    </location>
</feature>
<feature type="region of interest" description="Disordered" evidence="1">
    <location>
        <begin position="736"/>
        <end position="763"/>
    </location>
</feature>
<keyword evidence="2" id="KW-0472">Membrane</keyword>
<dbReference type="Pfam" id="PF07698">
    <property type="entry name" value="7TM-7TMR_HD"/>
    <property type="match status" value="1"/>
</dbReference>
<dbReference type="Gene3D" id="1.10.3210.10">
    <property type="entry name" value="Hypothetical protein af1432"/>
    <property type="match status" value="1"/>
</dbReference>
<dbReference type="NCBIfam" id="TIGR00277">
    <property type="entry name" value="HDIG"/>
    <property type="match status" value="1"/>
</dbReference>
<keyword evidence="5" id="KW-1185">Reference proteome</keyword>
<feature type="compositionally biased region" description="Basic and acidic residues" evidence="1">
    <location>
        <begin position="736"/>
        <end position="751"/>
    </location>
</feature>
<dbReference type="InterPro" id="IPR003607">
    <property type="entry name" value="HD/PDEase_dom"/>
</dbReference>
<dbReference type="InterPro" id="IPR011624">
    <property type="entry name" value="Metal-dep_PHydrolase_7TM_extra"/>
</dbReference>
<evidence type="ECO:0000259" key="3">
    <source>
        <dbReference type="SMART" id="SM00471"/>
    </source>
</evidence>
<dbReference type="CDD" id="cd00077">
    <property type="entry name" value="HDc"/>
    <property type="match status" value="1"/>
</dbReference>
<dbReference type="InterPro" id="IPR006674">
    <property type="entry name" value="HD_domain"/>
</dbReference>
<dbReference type="InterPro" id="IPR052722">
    <property type="entry name" value="PgpH_phosphodiesterase"/>
</dbReference>
<dbReference type="PANTHER" id="PTHR36442">
    <property type="entry name" value="CYCLIC-DI-AMP PHOSPHODIESTERASE PGPH"/>
    <property type="match status" value="1"/>
</dbReference>
<feature type="transmembrane region" description="Helical" evidence="2">
    <location>
        <begin position="337"/>
        <end position="357"/>
    </location>
</feature>
<evidence type="ECO:0000313" key="5">
    <source>
        <dbReference type="Proteomes" id="UP001516620"/>
    </source>
</evidence>
<evidence type="ECO:0000256" key="2">
    <source>
        <dbReference type="SAM" id="Phobius"/>
    </source>
</evidence>
<reference evidence="4 5" key="1">
    <citation type="submission" date="2021-01" db="EMBL/GenBank/DDBJ databases">
        <title>Paenibacillus sp.nov. isolated from the rhizosphere soil of tomato plant.</title>
        <authorList>
            <person name="Thin K.K."/>
            <person name="Zhang X."/>
            <person name="He S."/>
        </authorList>
    </citation>
    <scope>NUCLEOTIDE SEQUENCE [LARGE SCALE GENOMIC DNA]</scope>
    <source>
        <strain evidence="4 5">DXFW5</strain>
    </source>
</reference>
<gene>
    <name evidence="4" type="ORF">IM700_004400</name>
</gene>
<dbReference type="Pfam" id="PF01966">
    <property type="entry name" value="HD"/>
    <property type="match status" value="1"/>
</dbReference>
<evidence type="ECO:0000313" key="4">
    <source>
        <dbReference type="EMBL" id="MBM6994901.1"/>
    </source>
</evidence>
<dbReference type="SUPFAM" id="SSF109604">
    <property type="entry name" value="HD-domain/PDEase-like"/>
    <property type="match status" value="1"/>
</dbReference>
<dbReference type="RefSeq" id="WP_155608711.1">
    <property type="nucleotide sequence ID" value="NZ_JADCNN020000003.1"/>
</dbReference>
<sequence>MTNNDQQKRSAFQSRITGWKHSTGVRYVLFALLVVMFYVSLAPKLLPETYDIAVGLPSDKEIMAPMDIPDTKATLKAQEEAAEKVGQVYTILPLRNETLVAQMLDRIFRLNQDDQVSEDDKIKIYREELPQRVKDYVQNFIMNNRNSSVYSPTLFEEVTQRVDEQQYHISEETFIKIPRLTAEDINEMKPVAADIVARLTADPIVEAQAARAKVAEMVSTSSLSKRTAREVVQELARLSITANKFYDEEATKTAKVEARENTPTVYIKQGDVLVQKGERITQEMYTLLEKNGLLKDEVNYSPQFGLVLLSLLMATGLMLFIRQSEGASRFKYNNAQFVMLLLIIFITILSMHVINILQTEQQAYIGYLAPIATGAMLITLLLDLPLAYICSILFSILASIILNQRQSEIFDFQFGFFALVTSFAAIFAIHRASQRSTLLKAGIMICLFGALSIFTLQLIDNQDWTQNSTLYALGFSVAGGLVTTILVIGLMPFFEVTFGILSALKLVELSNPNHPLLRKLLTETPGTYHHSVMVGNLSEAAAEAIGANGLLCRVGSYYHDIGKTKRPSYFIENQNNMENPHDFIDPKLSKSIIIAHARDGVEMQKDYKLPKPIRDIAEQHHGTTFLHYFYHKALRLAEEQGVEPDFTEEDFRYPGPKAQSKEAAVVGIADSVEAAVRSLRKPTVEQVESMIEKIIKSRLDDHQFNECDLTMRELDLIAQTLKETVMGIFHSRIEYPEEVKKSKENEEKDRGQNVNGPTAGLEQ</sequence>